<feature type="transmembrane region" description="Helical" evidence="2">
    <location>
        <begin position="64"/>
        <end position="85"/>
    </location>
</feature>
<evidence type="ECO:0000256" key="2">
    <source>
        <dbReference type="SAM" id="Phobius"/>
    </source>
</evidence>
<dbReference type="AlphaFoldDB" id="D5UJE0"/>
<dbReference type="HOGENOM" id="CLU_020572_1_0_11"/>
<dbReference type="Pfam" id="PF13196">
    <property type="entry name" value="DUF4012"/>
    <property type="match status" value="1"/>
</dbReference>
<dbReference type="InterPro" id="IPR025101">
    <property type="entry name" value="DUF4012"/>
</dbReference>
<evidence type="ECO:0008006" key="5">
    <source>
        <dbReference type="Google" id="ProtNLM"/>
    </source>
</evidence>
<keyword evidence="2" id="KW-0472">Membrane</keyword>
<organism evidence="3 4">
    <name type="scientific">Cellulomonas flavigena (strain ATCC 482 / DSM 20109 / BCRC 11376 / JCM 18109 / NBRC 3775 / NCIMB 8073 / NRS 134)</name>
    <dbReference type="NCBI Taxonomy" id="446466"/>
    <lineage>
        <taxon>Bacteria</taxon>
        <taxon>Bacillati</taxon>
        <taxon>Actinomycetota</taxon>
        <taxon>Actinomycetes</taxon>
        <taxon>Micrococcales</taxon>
        <taxon>Cellulomonadaceae</taxon>
        <taxon>Cellulomonas</taxon>
    </lineage>
</organism>
<evidence type="ECO:0000313" key="4">
    <source>
        <dbReference type="Proteomes" id="UP000000849"/>
    </source>
</evidence>
<reference evidence="3 4" key="1">
    <citation type="journal article" date="2010" name="Stand. Genomic Sci.">
        <title>Complete genome sequence of Cellulomonas flavigena type strain (134).</title>
        <authorList>
            <person name="Abt B."/>
            <person name="Foster B."/>
            <person name="Lapidus A."/>
            <person name="Clum A."/>
            <person name="Sun H."/>
            <person name="Pukall R."/>
            <person name="Lucas S."/>
            <person name="Glavina Del Rio T."/>
            <person name="Nolan M."/>
            <person name="Tice H."/>
            <person name="Cheng J.F."/>
            <person name="Pitluck S."/>
            <person name="Liolios K."/>
            <person name="Ivanova N."/>
            <person name="Mavromatis K."/>
            <person name="Ovchinnikova G."/>
            <person name="Pati A."/>
            <person name="Goodwin L."/>
            <person name="Chen A."/>
            <person name="Palaniappan K."/>
            <person name="Land M."/>
            <person name="Hauser L."/>
            <person name="Chang Y.J."/>
            <person name="Jeffries C.D."/>
            <person name="Rohde M."/>
            <person name="Goker M."/>
            <person name="Woyke T."/>
            <person name="Bristow J."/>
            <person name="Eisen J.A."/>
            <person name="Markowitz V."/>
            <person name="Hugenholtz P."/>
            <person name="Kyrpides N.C."/>
            <person name="Klenk H.P."/>
        </authorList>
    </citation>
    <scope>NUCLEOTIDE SEQUENCE [LARGE SCALE GENOMIC DNA]</scope>
    <source>
        <strain evidence="4">ATCC 482 / DSM 20109 / BCRC 11376 / JCM 18109 / NBRC 3775 / NCIMB 8073 / NRS 134</strain>
    </source>
</reference>
<dbReference type="eggNOG" id="COG2959">
    <property type="taxonomic scope" value="Bacteria"/>
</dbReference>
<evidence type="ECO:0000313" key="3">
    <source>
        <dbReference type="EMBL" id="ADG73663.1"/>
    </source>
</evidence>
<keyword evidence="4" id="KW-1185">Reference proteome</keyword>
<evidence type="ECO:0000256" key="1">
    <source>
        <dbReference type="SAM" id="MobiDB-lite"/>
    </source>
</evidence>
<dbReference type="Proteomes" id="UP000000849">
    <property type="component" value="Chromosome"/>
</dbReference>
<accession>D5UJE0</accession>
<dbReference type="EMBL" id="CP001964">
    <property type="protein sequence ID" value="ADG73663.1"/>
    <property type="molecule type" value="Genomic_DNA"/>
</dbReference>
<keyword evidence="2" id="KW-1133">Transmembrane helix</keyword>
<gene>
    <name evidence="3" type="ordered locus">Cfla_0752</name>
</gene>
<protein>
    <recommendedName>
        <fullName evidence="5">DUF4012 domain-containing protein</fullName>
    </recommendedName>
</protein>
<feature type="region of interest" description="Disordered" evidence="1">
    <location>
        <begin position="1"/>
        <end position="53"/>
    </location>
</feature>
<keyword evidence="2" id="KW-0812">Transmembrane</keyword>
<name>D5UJE0_CELFN</name>
<proteinExistence type="predicted"/>
<dbReference type="STRING" id="446466.Cfla_0752"/>
<dbReference type="KEGG" id="cfl:Cfla_0752"/>
<sequence length="647" mass="67661">MAHPGWGPEWTTQQIPVVPEAMVKRKPRASGRGERPRPPRRRREGPAGQSTVEMLRSAHPRRRAAWVSLIGFAFVLGASAAWFVFSALEARDALLAARSDVGLLQEQARTGDVDGARATLEDVQRHASVARSRTGGPVWAAAGVVPRVGPNVRAVQTVAASIDDLARGALPSLVDATAVVDPARLAPVDGRVDLAPLQSVAPGLSAAAETVRAATLCLDAVDTAALMPQVGEPFEQLRAQLAAVGADTATAARAAALLPGMMGMDGPRQHLLLVQNNAEPRALGGIPGAVILLRADQGAVEMVELRNAAGELSGLPEPALPLTDVELALFGRQLGIYMADVTFTPDFPRGAEMAAAIWEKQLGGRIDGVLSIDTGGLAAVLGAIGPVAMPDGAVAEATGGQLTSENAVEVLNNTVYRLVEDSAEQDAFYAATGAAIFDAVLAGEGQPVPTIDALASAARDGQLLVWSAHGEEQRQIAGTVLSGELRGSRDGTPVVGFYVNDGTGSKIGYYLQAEYEVTPGQCYADGSRLIDVEATFTSTAPPEVIDMPPYISGTRLEPGRMRFNVLAYAPRDGLVDGVEVQDGRTGGASHVHDDLFVVARTVELDPGESTVINYQIRSGPGQSGAPEVRTTPLVDNRVNVVEGWQCG</sequence>